<gene>
    <name evidence="2" type="ORF">NP493_4047g00000</name>
</gene>
<dbReference type="Gene3D" id="3.40.50.12690">
    <property type="match status" value="1"/>
</dbReference>
<evidence type="ECO:0000256" key="1">
    <source>
        <dbReference type="SAM" id="MobiDB-lite"/>
    </source>
</evidence>
<feature type="region of interest" description="Disordered" evidence="1">
    <location>
        <begin position="143"/>
        <end position="171"/>
    </location>
</feature>
<keyword evidence="3" id="KW-1185">Reference proteome</keyword>
<organism evidence="2 3">
    <name type="scientific">Ridgeia piscesae</name>
    <name type="common">Tubeworm</name>
    <dbReference type="NCBI Taxonomy" id="27915"/>
    <lineage>
        <taxon>Eukaryota</taxon>
        <taxon>Metazoa</taxon>
        <taxon>Spiralia</taxon>
        <taxon>Lophotrochozoa</taxon>
        <taxon>Annelida</taxon>
        <taxon>Polychaeta</taxon>
        <taxon>Sedentaria</taxon>
        <taxon>Canalipalpata</taxon>
        <taxon>Sabellida</taxon>
        <taxon>Siboglinidae</taxon>
        <taxon>Ridgeia</taxon>
    </lineage>
</organism>
<dbReference type="SUPFAM" id="SSF52266">
    <property type="entry name" value="SGNH hydrolase"/>
    <property type="match status" value="1"/>
</dbReference>
<accession>A0AAD9J1N6</accession>
<dbReference type="AlphaFoldDB" id="A0AAD9J1N6"/>
<dbReference type="EMBL" id="JAODUO010004032">
    <property type="protein sequence ID" value="KAK2145051.1"/>
    <property type="molecule type" value="Genomic_DNA"/>
</dbReference>
<protein>
    <recommendedName>
        <fullName evidence="4">SGNH hydrolase-type esterase domain-containing protein</fullName>
    </recommendedName>
</protein>
<sequence length="309" mass="34268">MAPCKRQVKARRHLVCKHCHRLVDFAVSGSGKSWSETEEGFAFQCLGCWKVVCLTAELARLTDIVKGMERGGRVIARKINGERTTENMTCRKVRGEKVTVEKEGGTRGQEMREVDATGGKMKGRKEVRVDVTKRKSITRMMTGRKEAGKKGTTEKAAGGKVSNQGGAKRRSYSEAVIEGAVRTERVFMGDSILRKTDRTLSKGEDVAVCILGARIEHVTERVDNLLGNGQRGSILVHVGTNNADRDGTTRIVQRYRELVETLKKTSVEQIILSGILSVMRGRGATYRNCKRMAINALLSRCVKKKELDL</sequence>
<reference evidence="2" key="1">
    <citation type="journal article" date="2023" name="Mol. Biol. Evol.">
        <title>Third-Generation Sequencing Reveals the Adaptive Role of the Epigenome in Three Deep-Sea Polychaetes.</title>
        <authorList>
            <person name="Perez M."/>
            <person name="Aroh O."/>
            <person name="Sun Y."/>
            <person name="Lan Y."/>
            <person name="Juniper S.K."/>
            <person name="Young C.R."/>
            <person name="Angers B."/>
            <person name="Qian P.Y."/>
        </authorList>
    </citation>
    <scope>NUCLEOTIDE SEQUENCE</scope>
    <source>
        <strain evidence="2">R07B-5</strain>
    </source>
</reference>
<comment type="caution">
    <text evidence="2">The sequence shown here is derived from an EMBL/GenBank/DDBJ whole genome shotgun (WGS) entry which is preliminary data.</text>
</comment>
<name>A0AAD9J1N6_RIDPI</name>
<proteinExistence type="predicted"/>
<evidence type="ECO:0008006" key="4">
    <source>
        <dbReference type="Google" id="ProtNLM"/>
    </source>
</evidence>
<evidence type="ECO:0000313" key="2">
    <source>
        <dbReference type="EMBL" id="KAK2145051.1"/>
    </source>
</evidence>
<evidence type="ECO:0000313" key="3">
    <source>
        <dbReference type="Proteomes" id="UP001209878"/>
    </source>
</evidence>
<dbReference type="Proteomes" id="UP001209878">
    <property type="component" value="Unassembled WGS sequence"/>
</dbReference>
<feature type="compositionally biased region" description="Basic and acidic residues" evidence="1">
    <location>
        <begin position="143"/>
        <end position="153"/>
    </location>
</feature>